<dbReference type="GO" id="GO:0030198">
    <property type="term" value="P:extracellular matrix organization"/>
    <property type="evidence" value="ECO:0007669"/>
    <property type="project" value="TreeGrafter"/>
</dbReference>
<sequence>LSAPVSTAAAGYLAQLAGRERLLVLVAPDPRDRSFQAMMSLLSRDAYCELSERQVRLLLVVVAPAPGGVAGGALNATLRRVSHTGRPLDEPLPASAPVRAALAAMRLDPRRFGMALLRKTLQVERRLVTPVRFQSLLRAIDVMPARRRERLGRRGWAQRCRETADATAARAAPAASAGATPGAARSPHRVPPPPPARMNVPQVPPTLAPVAPPASRVPPAFRTPVAPPASRAPAAPPPSRAPVAPPDFRAPVAHPPSRAPVDAQRGCGRGNPAIRFGKTRGSAPSKQCHQHRGRPHLLSHIFRVTLLQKAVVGVPPSYTLMVQLATISGQDRTLHMHRGSGSRHVNLSKSQTFVSMPRPHCYSTWLLVTSSQVEVHWFSVGTKPLKARCELHPRLTSGRASQELKCQNSNFNSAVHAPSVIKTSTALCKIIIKVYRLIKGISTIPCLFEKESTLNLTVCTEQQPNILKFRFDLRAQKLVLGAPAEEDAAYRAQKFVVKGRECELALRKVSVLALLGNASVSTLRIDHHHTGHAEQVALNVRNELITFEMLGALRHEFGLPHATYRLVLTDYDMRATARFENPVPLDTLLRVLDQMPSRLHELALETGARARCGSSRGAAGNALVHLLSRFHSKKRLFVISSPGKREHSYVQQLHALRGQACSLGLRHVVVIQLLGLDQDVHGQLEIYSANGKPHAVEREMLDSVMARNLRAHFGLREDYFSMVLVSKEGEVTSWFPSAMWSMAIVYDLIDSSPSRQHEMALQQSSGLRCPERVSAG</sequence>
<dbReference type="PANTHER" id="PTHR46792:SF1">
    <property type="entry name" value="COILED-COIL DOMAIN-CONTAINING 80-LIKE 2"/>
    <property type="match status" value="1"/>
</dbReference>
<dbReference type="GO" id="GO:0005604">
    <property type="term" value="C:basement membrane"/>
    <property type="evidence" value="ECO:0007669"/>
    <property type="project" value="TreeGrafter"/>
</dbReference>
<evidence type="ECO:0000256" key="2">
    <source>
        <dbReference type="SAM" id="MobiDB-lite"/>
    </source>
</evidence>
<feature type="compositionally biased region" description="Low complexity" evidence="2">
    <location>
        <begin position="166"/>
        <end position="185"/>
    </location>
</feature>
<organism evidence="4">
    <name type="scientific">Petromyzon marinus</name>
    <name type="common">Sea lamprey</name>
    <dbReference type="NCBI Taxonomy" id="7757"/>
    <lineage>
        <taxon>Eukaryota</taxon>
        <taxon>Metazoa</taxon>
        <taxon>Chordata</taxon>
        <taxon>Craniata</taxon>
        <taxon>Vertebrata</taxon>
        <taxon>Cyclostomata</taxon>
        <taxon>Hyperoartia</taxon>
        <taxon>Petromyzontiformes</taxon>
        <taxon>Petromyzontidae</taxon>
        <taxon>Petromyzon</taxon>
    </lineage>
</organism>
<dbReference type="Pfam" id="PF13778">
    <property type="entry name" value="DUF4174"/>
    <property type="match status" value="3"/>
</dbReference>
<reference evidence="4" key="2">
    <citation type="submission" date="2025-09" db="UniProtKB">
        <authorList>
            <consortium name="Ensembl"/>
        </authorList>
    </citation>
    <scope>IDENTIFICATION</scope>
</reference>
<accession>S4RRK9</accession>
<feature type="compositionally biased region" description="Pro residues" evidence="2">
    <location>
        <begin position="234"/>
        <end position="245"/>
    </location>
</feature>
<dbReference type="OMA" id="DMRVKQY"/>
<feature type="domain" description="DUF4174" evidence="3">
    <location>
        <begin position="627"/>
        <end position="758"/>
    </location>
</feature>
<evidence type="ECO:0000256" key="1">
    <source>
        <dbReference type="ARBA" id="ARBA00022729"/>
    </source>
</evidence>
<dbReference type="GO" id="GO:0010811">
    <property type="term" value="P:positive regulation of cell-substrate adhesion"/>
    <property type="evidence" value="ECO:0007669"/>
    <property type="project" value="TreeGrafter"/>
</dbReference>
<feature type="compositionally biased region" description="Pro residues" evidence="2">
    <location>
        <begin position="189"/>
        <end position="216"/>
    </location>
</feature>
<feature type="domain" description="DUF4174" evidence="3">
    <location>
        <begin position="13"/>
        <end position="149"/>
    </location>
</feature>
<name>S4RRK9_PETMA</name>
<dbReference type="InterPro" id="IPR025232">
    <property type="entry name" value="DUF4174"/>
</dbReference>
<proteinExistence type="predicted"/>
<protein>
    <recommendedName>
        <fullName evidence="3">DUF4174 domain-containing protein</fullName>
    </recommendedName>
</protein>
<evidence type="ECO:0000259" key="3">
    <source>
        <dbReference type="Pfam" id="PF13778"/>
    </source>
</evidence>
<dbReference type="Ensembl" id="ENSPMAT00000007880.1">
    <property type="protein sequence ID" value="ENSPMAP00000007845.1"/>
    <property type="gene ID" value="ENSPMAG00000007118.1"/>
</dbReference>
<keyword evidence="1" id="KW-0732">Signal</keyword>
<reference evidence="4" key="1">
    <citation type="submission" date="2025-08" db="UniProtKB">
        <authorList>
            <consortium name="Ensembl"/>
        </authorList>
    </citation>
    <scope>IDENTIFICATION</scope>
</reference>
<dbReference type="AlphaFoldDB" id="S4RRK9"/>
<dbReference type="STRING" id="7757.ENSPMAP00000007845"/>
<evidence type="ECO:0000313" key="4">
    <source>
        <dbReference type="Ensembl" id="ENSPMAP00000007845.1"/>
    </source>
</evidence>
<dbReference type="HOGENOM" id="CLU_013508_0_0_1"/>
<feature type="domain" description="DUF4174" evidence="3">
    <location>
        <begin position="478"/>
        <end position="601"/>
    </location>
</feature>
<feature type="region of interest" description="Disordered" evidence="2">
    <location>
        <begin position="150"/>
        <end position="267"/>
    </location>
</feature>
<dbReference type="GeneTree" id="ENSGT00940000161699"/>
<dbReference type="PANTHER" id="PTHR46792">
    <property type="entry name" value="COILED-COIL DOMAIN-CONTAINING PROTEIN 80"/>
    <property type="match status" value="1"/>
</dbReference>